<dbReference type="AlphaFoldDB" id="A0A5B7EY97"/>
<dbReference type="InterPro" id="IPR035935">
    <property type="entry name" value="TFB5-like_sf"/>
</dbReference>
<organism evidence="9 10">
    <name type="scientific">Portunus trituberculatus</name>
    <name type="common">Swimming crab</name>
    <name type="synonym">Neptunus trituberculatus</name>
    <dbReference type="NCBI Taxonomy" id="210409"/>
    <lineage>
        <taxon>Eukaryota</taxon>
        <taxon>Metazoa</taxon>
        <taxon>Ecdysozoa</taxon>
        <taxon>Arthropoda</taxon>
        <taxon>Crustacea</taxon>
        <taxon>Multicrustacea</taxon>
        <taxon>Malacostraca</taxon>
        <taxon>Eumalacostraca</taxon>
        <taxon>Eucarida</taxon>
        <taxon>Decapoda</taxon>
        <taxon>Pleocyemata</taxon>
        <taxon>Brachyura</taxon>
        <taxon>Eubrachyura</taxon>
        <taxon>Portunoidea</taxon>
        <taxon>Portunidae</taxon>
        <taxon>Portuninae</taxon>
        <taxon>Portunus</taxon>
    </lineage>
</organism>
<sequence length="73" mass="8597">MVNVMKGILIKCDPVMKQFLLHLDETMKLGSKFVLVDLDECHLFVQPEVYNSLKNLIDEQYEKVYYNQKSSLE</sequence>
<dbReference type="SUPFAM" id="SSF142897">
    <property type="entry name" value="TFB5-like"/>
    <property type="match status" value="1"/>
</dbReference>
<dbReference type="GO" id="GO:0006367">
    <property type="term" value="P:transcription initiation at RNA polymerase II promoter"/>
    <property type="evidence" value="ECO:0007669"/>
    <property type="project" value="UniProtKB-UniRule"/>
</dbReference>
<accession>A0A5B7EY97</accession>
<keyword evidence="4 8" id="KW-0805">Transcription regulation</keyword>
<keyword evidence="6 8" id="KW-0234">DNA repair</keyword>
<proteinExistence type="inferred from homology"/>
<dbReference type="GO" id="GO:0005675">
    <property type="term" value="C:transcription factor TFIIH holo complex"/>
    <property type="evidence" value="ECO:0007669"/>
    <property type="project" value="TreeGrafter"/>
</dbReference>
<evidence type="ECO:0000256" key="2">
    <source>
        <dbReference type="ARBA" id="ARBA00007470"/>
    </source>
</evidence>
<dbReference type="PANTHER" id="PTHR28580">
    <property type="entry name" value="GENERAL TRANSCRIPTION FACTOR IIH SUBUNIT 5"/>
    <property type="match status" value="1"/>
</dbReference>
<evidence type="ECO:0000256" key="3">
    <source>
        <dbReference type="ARBA" id="ARBA00022763"/>
    </source>
</evidence>
<keyword evidence="7 8" id="KW-0539">Nucleus</keyword>
<dbReference type="InterPro" id="IPR009400">
    <property type="entry name" value="TFIIH_TTDA/Tfb5"/>
</dbReference>
<dbReference type="FunFam" id="3.30.70.1220:FF:000001">
    <property type="entry name" value="General transcription factor IIH subunit 5"/>
    <property type="match status" value="1"/>
</dbReference>
<evidence type="ECO:0000256" key="8">
    <source>
        <dbReference type="RuleBase" id="RU368032"/>
    </source>
</evidence>
<gene>
    <name evidence="9" type="primary">GTF2H5</name>
    <name evidence="9" type="ORF">E2C01_031496</name>
</gene>
<evidence type="ECO:0000256" key="4">
    <source>
        <dbReference type="ARBA" id="ARBA00023015"/>
    </source>
</evidence>
<comment type="subcellular location">
    <subcellularLocation>
        <location evidence="1 8">Nucleus</location>
    </subcellularLocation>
</comment>
<dbReference type="EMBL" id="VSRR010003946">
    <property type="protein sequence ID" value="MPC37999.1"/>
    <property type="molecule type" value="Genomic_DNA"/>
</dbReference>
<keyword evidence="5 8" id="KW-0804">Transcription</keyword>
<keyword evidence="3 8" id="KW-0227">DNA damage</keyword>
<evidence type="ECO:0000313" key="9">
    <source>
        <dbReference type="EMBL" id="MPC37999.1"/>
    </source>
</evidence>
<reference evidence="9 10" key="1">
    <citation type="submission" date="2019-05" db="EMBL/GenBank/DDBJ databases">
        <title>Another draft genome of Portunus trituberculatus and its Hox gene families provides insights of decapod evolution.</title>
        <authorList>
            <person name="Jeong J.-H."/>
            <person name="Song I."/>
            <person name="Kim S."/>
            <person name="Choi T."/>
            <person name="Kim D."/>
            <person name="Ryu S."/>
            <person name="Kim W."/>
        </authorList>
    </citation>
    <scope>NUCLEOTIDE SEQUENCE [LARGE SCALE GENOMIC DNA]</scope>
    <source>
        <tissue evidence="9">Muscle</tissue>
    </source>
</reference>
<protein>
    <recommendedName>
        <fullName evidence="8">General transcription and DNA repair factor IIH subunit TFB5</fullName>
    </recommendedName>
</protein>
<evidence type="ECO:0000313" key="10">
    <source>
        <dbReference type="Proteomes" id="UP000324222"/>
    </source>
</evidence>
<comment type="subunit">
    <text evidence="8">Component of the 7-subunit TFIIH core complex.</text>
</comment>
<dbReference type="GO" id="GO:0000439">
    <property type="term" value="C:transcription factor TFIIH core complex"/>
    <property type="evidence" value="ECO:0007669"/>
    <property type="project" value="UniProtKB-UniRule"/>
</dbReference>
<dbReference type="PANTHER" id="PTHR28580:SF1">
    <property type="entry name" value="GENERAL TRANSCRIPTION FACTOR IIH SUBUNIT 5"/>
    <property type="match status" value="1"/>
</dbReference>
<dbReference type="GO" id="GO:0006294">
    <property type="term" value="P:nucleotide-excision repair, preincision complex assembly"/>
    <property type="evidence" value="ECO:0007669"/>
    <property type="project" value="TreeGrafter"/>
</dbReference>
<comment type="caution">
    <text evidence="9">The sequence shown here is derived from an EMBL/GenBank/DDBJ whole genome shotgun (WGS) entry which is preliminary data.</text>
</comment>
<dbReference type="SMART" id="SM01395">
    <property type="entry name" value="Tbf5"/>
    <property type="match status" value="1"/>
</dbReference>
<comment type="function">
    <text evidence="8">In NER, TFIIH acts by opening DNA around the lesion to allow the excision of the damaged oligonucleotide and its replacement by a new DNA fragment. In transcription, TFIIH has an essential role in transcription initiation. When the pre-initiation complex (PIC) has been established, TFIIH is required for promoter opening and promoter escape.</text>
</comment>
<evidence type="ECO:0000256" key="5">
    <source>
        <dbReference type="ARBA" id="ARBA00023163"/>
    </source>
</evidence>
<dbReference type="Proteomes" id="UP000324222">
    <property type="component" value="Unassembled WGS sequence"/>
</dbReference>
<dbReference type="Gene3D" id="3.30.70.1220">
    <property type="entry name" value="TFB5-like"/>
    <property type="match status" value="1"/>
</dbReference>
<evidence type="ECO:0000256" key="1">
    <source>
        <dbReference type="ARBA" id="ARBA00004123"/>
    </source>
</evidence>
<evidence type="ECO:0000256" key="7">
    <source>
        <dbReference type="ARBA" id="ARBA00023242"/>
    </source>
</evidence>
<name>A0A5B7EY97_PORTR</name>
<dbReference type="Pfam" id="PF06331">
    <property type="entry name" value="Tfb5"/>
    <property type="match status" value="1"/>
</dbReference>
<evidence type="ECO:0000256" key="6">
    <source>
        <dbReference type="ARBA" id="ARBA00023204"/>
    </source>
</evidence>
<comment type="similarity">
    <text evidence="2 8">Belongs to the TFB5 family.</text>
</comment>
<keyword evidence="10" id="KW-1185">Reference proteome</keyword>